<evidence type="ECO:0000256" key="2">
    <source>
        <dbReference type="ARBA" id="ARBA00004687"/>
    </source>
</evidence>
<gene>
    <name evidence="9" type="ORF">PACLA_8A086337</name>
</gene>
<dbReference type="EMBL" id="CACRXK020010026">
    <property type="protein sequence ID" value="CAB4018484.1"/>
    <property type="molecule type" value="Genomic_DNA"/>
</dbReference>
<keyword evidence="4" id="KW-0337">GPI-anchor biosynthesis</keyword>
<protein>
    <submittedName>
        <fullName evidence="9">Phosphatidylinositol glycan anchor biosynthesis class U</fullName>
    </submittedName>
</protein>
<dbReference type="PANTHER" id="PTHR13121">
    <property type="entry name" value="GPI TRANSAMIDASE COMPONENT PIG-U"/>
    <property type="match status" value="1"/>
</dbReference>
<comment type="pathway">
    <text evidence="2">Glycolipid biosynthesis; glycosylphosphatidylinositol-anchor biosynthesis.</text>
</comment>
<dbReference type="OrthoDB" id="549017at2759"/>
<dbReference type="Pfam" id="PF06728">
    <property type="entry name" value="PIG-U"/>
    <property type="match status" value="1"/>
</dbReference>
<name>A0A7D9EWZ6_PARCT</name>
<keyword evidence="10" id="KW-1185">Reference proteome</keyword>
<reference evidence="9" key="1">
    <citation type="submission" date="2020-04" db="EMBL/GenBank/DDBJ databases">
        <authorList>
            <person name="Alioto T."/>
            <person name="Alioto T."/>
            <person name="Gomez Garrido J."/>
        </authorList>
    </citation>
    <scope>NUCLEOTIDE SEQUENCE</scope>
    <source>
        <strain evidence="9">A484AB</strain>
    </source>
</reference>
<organism evidence="9 10">
    <name type="scientific">Paramuricea clavata</name>
    <name type="common">Red gorgonian</name>
    <name type="synonym">Violescent sea-whip</name>
    <dbReference type="NCBI Taxonomy" id="317549"/>
    <lineage>
        <taxon>Eukaryota</taxon>
        <taxon>Metazoa</taxon>
        <taxon>Cnidaria</taxon>
        <taxon>Anthozoa</taxon>
        <taxon>Octocorallia</taxon>
        <taxon>Malacalcyonacea</taxon>
        <taxon>Plexauridae</taxon>
        <taxon>Paramuricea</taxon>
    </lineage>
</organism>
<dbReference type="AlphaFoldDB" id="A0A7D9EWZ6"/>
<feature type="non-terminal residue" evidence="9">
    <location>
        <position position="215"/>
    </location>
</feature>
<evidence type="ECO:0000256" key="3">
    <source>
        <dbReference type="ARBA" id="ARBA00010026"/>
    </source>
</evidence>
<evidence type="ECO:0000256" key="6">
    <source>
        <dbReference type="ARBA" id="ARBA00022824"/>
    </source>
</evidence>
<comment type="similarity">
    <text evidence="3">Belongs to the PIGU family.</text>
</comment>
<keyword evidence="7" id="KW-1133">Transmembrane helix</keyword>
<evidence type="ECO:0000313" key="10">
    <source>
        <dbReference type="Proteomes" id="UP001152795"/>
    </source>
</evidence>
<dbReference type="PANTHER" id="PTHR13121:SF0">
    <property type="entry name" value="PHOSPHATIDYLINOSITOL GLYCAN ANCHOR BIOSYNTHESIS CLASS U PROTEIN"/>
    <property type="match status" value="1"/>
</dbReference>
<evidence type="ECO:0000313" key="9">
    <source>
        <dbReference type="EMBL" id="CAB4018484.1"/>
    </source>
</evidence>
<evidence type="ECO:0000256" key="7">
    <source>
        <dbReference type="ARBA" id="ARBA00022989"/>
    </source>
</evidence>
<dbReference type="GO" id="GO:0006506">
    <property type="term" value="P:GPI anchor biosynthetic process"/>
    <property type="evidence" value="ECO:0007669"/>
    <property type="project" value="UniProtKB-UniPathway"/>
</dbReference>
<comment type="subcellular location">
    <subcellularLocation>
        <location evidence="1">Endoplasmic reticulum membrane</location>
        <topology evidence="1">Multi-pass membrane protein</topology>
    </subcellularLocation>
</comment>
<dbReference type="Proteomes" id="UP001152795">
    <property type="component" value="Unassembled WGS sequence"/>
</dbReference>
<comment type="caution">
    <text evidence="9">The sequence shown here is derived from an EMBL/GenBank/DDBJ whole genome shotgun (WGS) entry which is preliminary data.</text>
</comment>
<evidence type="ECO:0000256" key="5">
    <source>
        <dbReference type="ARBA" id="ARBA00022692"/>
    </source>
</evidence>
<evidence type="ECO:0000256" key="8">
    <source>
        <dbReference type="ARBA" id="ARBA00023136"/>
    </source>
</evidence>
<evidence type="ECO:0000256" key="4">
    <source>
        <dbReference type="ARBA" id="ARBA00022502"/>
    </source>
</evidence>
<dbReference type="GO" id="GO:0042765">
    <property type="term" value="C:GPI-anchor transamidase complex"/>
    <property type="evidence" value="ECO:0007669"/>
    <property type="project" value="InterPro"/>
</dbReference>
<proteinExistence type="inferred from homology"/>
<evidence type="ECO:0000256" key="1">
    <source>
        <dbReference type="ARBA" id="ARBA00004477"/>
    </source>
</evidence>
<dbReference type="UniPathway" id="UPA00196"/>
<keyword evidence="5" id="KW-0812">Transmembrane</keyword>
<sequence length="215" mass="23796">MASSRGLVLVLLLALLLRCSLFMFGIHDWIYSRIEFATPVTSWKRVLEGLSLLDYGISPYTGDTVHEPPLILLLFHLFQNETSNFTMPSIFLICDVLTGIVLYKSAQAHCKILMSCQQRDLKNYAENVGPILLTADHLRNIPLLVLASYLLNPFTVASCVAQSTAVITNLSVTVALYFALLGSAPLSMCFIAVAAYKSLYPIMLIVPITLILIQK</sequence>
<dbReference type="InterPro" id="IPR009600">
    <property type="entry name" value="PIG-U"/>
</dbReference>
<keyword evidence="6" id="KW-0256">Endoplasmic reticulum</keyword>
<accession>A0A7D9EWZ6</accession>
<dbReference type="GO" id="GO:0016255">
    <property type="term" value="P:attachment of GPI anchor to protein"/>
    <property type="evidence" value="ECO:0007669"/>
    <property type="project" value="InterPro"/>
</dbReference>
<keyword evidence="8" id="KW-0472">Membrane</keyword>